<dbReference type="SUPFAM" id="SSF51735">
    <property type="entry name" value="NAD(P)-binding Rossmann-fold domains"/>
    <property type="match status" value="1"/>
</dbReference>
<dbReference type="InterPro" id="IPR005106">
    <property type="entry name" value="Asp/hSer_DH_NAD-bd"/>
</dbReference>
<evidence type="ECO:0000256" key="3">
    <source>
        <dbReference type="ARBA" id="ARBA00022857"/>
    </source>
</evidence>
<feature type="binding site" evidence="6">
    <location>
        <position position="193"/>
    </location>
    <ligand>
        <name>NAD(+)</name>
        <dbReference type="ChEBI" id="CHEBI:57540"/>
    </ligand>
</feature>
<dbReference type="InterPro" id="IPR020626">
    <property type="entry name" value="Asp_DH_prok"/>
</dbReference>
<feature type="domain" description="Aspartate dehydrogenase" evidence="7">
    <location>
        <begin position="171"/>
        <end position="245"/>
    </location>
</feature>
<comment type="caution">
    <text evidence="9">The sequence shown here is derived from an EMBL/GenBank/DDBJ whole genome shotgun (WGS) entry which is preliminary data.</text>
</comment>
<keyword evidence="3 6" id="KW-0521">NADP</keyword>
<comment type="catalytic activity">
    <reaction evidence="6">
        <text>L-aspartate + NADP(+) + H2O = oxaloacetate + NH4(+) + NADPH + H(+)</text>
        <dbReference type="Rhea" id="RHEA:11784"/>
        <dbReference type="ChEBI" id="CHEBI:15377"/>
        <dbReference type="ChEBI" id="CHEBI:15378"/>
        <dbReference type="ChEBI" id="CHEBI:16452"/>
        <dbReference type="ChEBI" id="CHEBI:28938"/>
        <dbReference type="ChEBI" id="CHEBI:29991"/>
        <dbReference type="ChEBI" id="CHEBI:57783"/>
        <dbReference type="ChEBI" id="CHEBI:58349"/>
        <dbReference type="EC" id="1.4.1.21"/>
    </reaction>
</comment>
<dbReference type="Pfam" id="PF01958">
    <property type="entry name" value="Asp_DH_C"/>
    <property type="match status" value="1"/>
</dbReference>
<keyword evidence="2 6" id="KW-0662">Pyridine nucleotide biosynthesis</keyword>
<dbReference type="Proteomes" id="UP000707535">
    <property type="component" value="Unassembled WGS sequence"/>
</dbReference>
<comment type="similarity">
    <text evidence="1 6">Belongs to the L-aspartate dehydrogenase family.</text>
</comment>
<accession>A0A921K1J8</accession>
<dbReference type="GO" id="GO:0033735">
    <property type="term" value="F:aspartate dehydrogenase [NAD(P)+] activity"/>
    <property type="evidence" value="ECO:0007669"/>
    <property type="project" value="UniProtKB-EC"/>
</dbReference>
<dbReference type="InterPro" id="IPR002811">
    <property type="entry name" value="Asp_DH"/>
</dbReference>
<organism evidence="9 10">
    <name type="scientific">Ligilactobacillus acidipiscis</name>
    <dbReference type="NCBI Taxonomy" id="89059"/>
    <lineage>
        <taxon>Bacteria</taxon>
        <taxon>Bacillati</taxon>
        <taxon>Bacillota</taxon>
        <taxon>Bacilli</taxon>
        <taxon>Lactobacillales</taxon>
        <taxon>Lactobacillaceae</taxon>
        <taxon>Ligilactobacillus</taxon>
    </lineage>
</organism>
<evidence type="ECO:0000259" key="7">
    <source>
        <dbReference type="Pfam" id="PF01958"/>
    </source>
</evidence>
<feature type="binding site" evidence="6">
    <location>
        <position position="128"/>
    </location>
    <ligand>
        <name>NAD(+)</name>
        <dbReference type="ChEBI" id="CHEBI:57540"/>
    </ligand>
</feature>
<proteinExistence type="inferred from homology"/>
<dbReference type="Gene3D" id="3.40.50.720">
    <property type="entry name" value="NAD(P)-binding Rossmann-like Domain"/>
    <property type="match status" value="1"/>
</dbReference>
<dbReference type="Gene3D" id="3.30.360.10">
    <property type="entry name" value="Dihydrodipicolinate Reductase, domain 2"/>
    <property type="match status" value="1"/>
</dbReference>
<dbReference type="InterPro" id="IPR036291">
    <property type="entry name" value="NAD(P)-bd_dom_sf"/>
</dbReference>
<dbReference type="SUPFAM" id="SSF55347">
    <property type="entry name" value="Glyceraldehyde-3-phosphate dehydrogenase-like, C-terminal domain"/>
    <property type="match status" value="1"/>
</dbReference>
<sequence>MGKKLKLMLLGCGKLSGVIAKALESGLLPEYELVAALSGHNKEKAADFGNEYHCQVYDNVDDLLNLKPDYIVEAASVQAVKDNGEKILSSGSNLVLLSIGALADDSLCQRLKQAAIQGGARLFIASGAVGGFDILRTAVLMGPIKMSIISEKDPQVAANMPLETEGIEDITAKKTIFTGTARQAIEKLPSQMNVAIALALASAGPEKTDIEIQAVPGFEGDRYKIQLEGQQVKTDLNIYSRTSEVAGWSAVAVLRNIVSPVVF</sequence>
<evidence type="ECO:0000256" key="2">
    <source>
        <dbReference type="ARBA" id="ARBA00022642"/>
    </source>
</evidence>
<evidence type="ECO:0000256" key="6">
    <source>
        <dbReference type="HAMAP-Rule" id="MF_01265"/>
    </source>
</evidence>
<name>A0A921K1J8_9LACO</name>
<keyword evidence="5 6" id="KW-0520">NAD</keyword>
<dbReference type="AlphaFoldDB" id="A0A921K1J8"/>
<evidence type="ECO:0000259" key="8">
    <source>
        <dbReference type="Pfam" id="PF03447"/>
    </source>
</evidence>
<reference evidence="9" key="2">
    <citation type="submission" date="2021-09" db="EMBL/GenBank/DDBJ databases">
        <authorList>
            <person name="Gilroy R."/>
        </authorList>
    </citation>
    <scope>NUCLEOTIDE SEQUENCE</scope>
    <source>
        <strain evidence="9">CHK174-6876</strain>
    </source>
</reference>
<protein>
    <recommendedName>
        <fullName evidence="6">L-aspartate dehydrogenase</fullName>
        <ecNumber evidence="6">1.4.1.21</ecNumber>
    </recommendedName>
</protein>
<dbReference type="EMBL" id="DYXG01000093">
    <property type="protein sequence ID" value="HJE97806.1"/>
    <property type="molecule type" value="Genomic_DNA"/>
</dbReference>
<gene>
    <name evidence="6" type="primary">nadX</name>
    <name evidence="9" type="ORF">K8V00_09315</name>
</gene>
<comment type="catalytic activity">
    <reaction evidence="6">
        <text>L-aspartate + NAD(+) + H2O = oxaloacetate + NH4(+) + NADH + H(+)</text>
        <dbReference type="Rhea" id="RHEA:11788"/>
        <dbReference type="ChEBI" id="CHEBI:15377"/>
        <dbReference type="ChEBI" id="CHEBI:15378"/>
        <dbReference type="ChEBI" id="CHEBI:16452"/>
        <dbReference type="ChEBI" id="CHEBI:28938"/>
        <dbReference type="ChEBI" id="CHEBI:29991"/>
        <dbReference type="ChEBI" id="CHEBI:57540"/>
        <dbReference type="ChEBI" id="CHEBI:57945"/>
        <dbReference type="EC" id="1.4.1.21"/>
    </reaction>
</comment>
<dbReference type="GO" id="GO:0009435">
    <property type="term" value="P:NAD+ biosynthetic process"/>
    <property type="evidence" value="ECO:0007669"/>
    <property type="project" value="UniProtKB-UniRule"/>
</dbReference>
<comment type="caution">
    <text evidence="6">Lacks conserved residue(s) required for the propagation of feature annotation.</text>
</comment>
<reference evidence="9" key="1">
    <citation type="journal article" date="2021" name="PeerJ">
        <title>Extensive microbial diversity within the chicken gut microbiome revealed by metagenomics and culture.</title>
        <authorList>
            <person name="Gilroy R."/>
            <person name="Ravi A."/>
            <person name="Getino M."/>
            <person name="Pursley I."/>
            <person name="Horton D.L."/>
            <person name="Alikhan N.F."/>
            <person name="Baker D."/>
            <person name="Gharbi K."/>
            <person name="Hall N."/>
            <person name="Watson M."/>
            <person name="Adriaenssens E.M."/>
            <person name="Foster-Nyarko E."/>
            <person name="Jarju S."/>
            <person name="Secka A."/>
            <person name="Antonio M."/>
            <person name="Oren A."/>
            <person name="Chaudhuri R.R."/>
            <person name="La Ragione R."/>
            <person name="Hildebrand F."/>
            <person name="Pallen M.J."/>
        </authorList>
    </citation>
    <scope>NUCLEOTIDE SEQUENCE</scope>
    <source>
        <strain evidence="9">CHK174-6876</strain>
    </source>
</reference>
<dbReference type="EC" id="1.4.1.21" evidence="6"/>
<comment type="function">
    <text evidence="6">Specifically catalyzes the NAD or NADP-dependent dehydrogenation of L-aspartate to iminoaspartate.</text>
</comment>
<feature type="domain" description="Aspartate/homoserine dehydrogenase NAD-binding" evidence="8">
    <location>
        <begin position="11"/>
        <end position="124"/>
    </location>
</feature>
<dbReference type="HAMAP" id="MF_01265">
    <property type="entry name" value="NadX"/>
    <property type="match status" value="1"/>
</dbReference>
<evidence type="ECO:0000256" key="5">
    <source>
        <dbReference type="ARBA" id="ARBA00023027"/>
    </source>
</evidence>
<dbReference type="PANTHER" id="PTHR31873">
    <property type="entry name" value="L-ASPARTATE DEHYDROGENASE-RELATED"/>
    <property type="match status" value="1"/>
</dbReference>
<dbReference type="GO" id="GO:0016639">
    <property type="term" value="F:oxidoreductase activity, acting on the CH-NH2 group of donors, NAD or NADP as acceptor"/>
    <property type="evidence" value="ECO:0007669"/>
    <property type="project" value="UniProtKB-UniRule"/>
</dbReference>
<dbReference type="PANTHER" id="PTHR31873:SF6">
    <property type="entry name" value="ASPARTATE DEHYDROGENASE DOMAIN-CONTAINING PROTEIN"/>
    <property type="match status" value="1"/>
</dbReference>
<evidence type="ECO:0000313" key="9">
    <source>
        <dbReference type="EMBL" id="HJE97806.1"/>
    </source>
</evidence>
<comment type="miscellaneous">
    <text evidence="6">The iminoaspartate product is unstable in aqueous solution and can decompose to oxaloacetate and ammonia.</text>
</comment>
<evidence type="ECO:0000313" key="10">
    <source>
        <dbReference type="Proteomes" id="UP000707535"/>
    </source>
</evidence>
<evidence type="ECO:0000256" key="4">
    <source>
        <dbReference type="ARBA" id="ARBA00023002"/>
    </source>
</evidence>
<keyword evidence="4 6" id="KW-0560">Oxidoreductase</keyword>
<evidence type="ECO:0000256" key="1">
    <source>
        <dbReference type="ARBA" id="ARBA00008331"/>
    </source>
</evidence>
<dbReference type="GO" id="GO:0051287">
    <property type="term" value="F:NAD binding"/>
    <property type="evidence" value="ECO:0007669"/>
    <property type="project" value="UniProtKB-UniRule"/>
</dbReference>
<dbReference type="GO" id="GO:0050661">
    <property type="term" value="F:NADP binding"/>
    <property type="evidence" value="ECO:0007669"/>
    <property type="project" value="UniProtKB-UniRule"/>
</dbReference>
<comment type="pathway">
    <text evidence="6">Cofactor biosynthesis; NAD(+) biosynthesis; iminoaspartate from L-aspartate (dehydrogenase route): step 1/1.</text>
</comment>
<dbReference type="Pfam" id="PF03447">
    <property type="entry name" value="NAD_binding_3"/>
    <property type="match status" value="1"/>
</dbReference>